<accession>A0A1I7N1N4</accession>
<evidence type="ECO:0000259" key="2">
    <source>
        <dbReference type="Pfam" id="PF02230"/>
    </source>
</evidence>
<protein>
    <submittedName>
        <fullName evidence="3">Phospholipase/Carboxylesterase</fullName>
    </submittedName>
</protein>
<dbReference type="PANTHER" id="PTHR43037">
    <property type="entry name" value="UNNAMED PRODUCT-RELATED"/>
    <property type="match status" value="1"/>
</dbReference>
<feature type="domain" description="Phospholipase/carboxylesterase/thioesterase" evidence="2">
    <location>
        <begin position="84"/>
        <end position="266"/>
    </location>
</feature>
<gene>
    <name evidence="3" type="ORF">SAMN05660895_0356</name>
</gene>
<organism evidence="3 4">
    <name type="scientific">Thermoflavifilum thermophilum</name>
    <dbReference type="NCBI Taxonomy" id="1393122"/>
    <lineage>
        <taxon>Bacteria</taxon>
        <taxon>Pseudomonadati</taxon>
        <taxon>Bacteroidota</taxon>
        <taxon>Chitinophagia</taxon>
        <taxon>Chitinophagales</taxon>
        <taxon>Chitinophagaceae</taxon>
        <taxon>Thermoflavifilum</taxon>
    </lineage>
</organism>
<dbReference type="PANTHER" id="PTHR43037:SF1">
    <property type="entry name" value="BLL1128 PROTEIN"/>
    <property type="match status" value="1"/>
</dbReference>
<dbReference type="SUPFAM" id="SSF53474">
    <property type="entry name" value="alpha/beta-Hydrolases"/>
    <property type="match status" value="1"/>
</dbReference>
<dbReference type="RefSeq" id="WP_143103924.1">
    <property type="nucleotide sequence ID" value="NZ_FPCJ01000001.1"/>
</dbReference>
<sequence length="289" mass="32326">MISIADVRYRVRLLSYGLCAWGMVWIMGCRKAPIQPLTQATSGLYIPETQPPVQTAVYESINANIGGFYLALPARYDSTPYRYPLLIFCHGIGELGDGSPQNLPIVLRNGPPKLISQKKFPPDFEVGGQHFAFIVLSPQFKQWPSPGDIQAIIHFAKSHYRIDTTRIYLTGLSMGGGITWDYASASTAYALQLAAILPIAGAAWPSQQKADTMAKAHLPVWALHNQNDPTVPSYYSIDFVNYLNNARCTPTPRLTLFPVSGHDAWTKAYDPNYQENGLNVYQWMLQYHR</sequence>
<dbReference type="Pfam" id="PF02230">
    <property type="entry name" value="Abhydrolase_2"/>
    <property type="match status" value="1"/>
</dbReference>
<dbReference type="InterPro" id="IPR029058">
    <property type="entry name" value="AB_hydrolase_fold"/>
</dbReference>
<dbReference type="STRING" id="1393122.SAMN05660895_0356"/>
<dbReference type="EMBL" id="FPCJ01000001">
    <property type="protein sequence ID" value="SFV28548.1"/>
    <property type="molecule type" value="Genomic_DNA"/>
</dbReference>
<dbReference type="OrthoDB" id="9764953at2"/>
<name>A0A1I7N1N4_9BACT</name>
<evidence type="ECO:0000256" key="1">
    <source>
        <dbReference type="ARBA" id="ARBA00022729"/>
    </source>
</evidence>
<dbReference type="Proteomes" id="UP000199537">
    <property type="component" value="Unassembled WGS sequence"/>
</dbReference>
<keyword evidence="4" id="KW-1185">Reference proteome</keyword>
<dbReference type="InterPro" id="IPR003140">
    <property type="entry name" value="PLipase/COase/thioEstase"/>
</dbReference>
<dbReference type="AlphaFoldDB" id="A0A1I7N1N4"/>
<evidence type="ECO:0000313" key="3">
    <source>
        <dbReference type="EMBL" id="SFV28548.1"/>
    </source>
</evidence>
<dbReference type="GO" id="GO:0016787">
    <property type="term" value="F:hydrolase activity"/>
    <property type="evidence" value="ECO:0007669"/>
    <property type="project" value="InterPro"/>
</dbReference>
<proteinExistence type="predicted"/>
<dbReference type="Gene3D" id="3.40.50.1820">
    <property type="entry name" value="alpha/beta hydrolase"/>
    <property type="match status" value="1"/>
</dbReference>
<keyword evidence="1" id="KW-0732">Signal</keyword>
<evidence type="ECO:0000313" key="4">
    <source>
        <dbReference type="Proteomes" id="UP000199537"/>
    </source>
</evidence>
<dbReference type="InterPro" id="IPR050955">
    <property type="entry name" value="Plant_Biomass_Hydrol_Est"/>
</dbReference>
<reference evidence="4" key="1">
    <citation type="submission" date="2016-10" db="EMBL/GenBank/DDBJ databases">
        <authorList>
            <person name="Varghese N."/>
            <person name="Submissions S."/>
        </authorList>
    </citation>
    <scope>NUCLEOTIDE SEQUENCE [LARGE SCALE GENOMIC DNA]</scope>
    <source>
        <strain evidence="4">DSM 14807</strain>
    </source>
</reference>